<organism evidence="2 3">
    <name type="scientific">Candidatus Scatousia excrementigallinarum</name>
    <dbReference type="NCBI Taxonomy" id="2840935"/>
    <lineage>
        <taxon>Bacteria</taxon>
        <taxon>Candidatus Scatousia</taxon>
    </lineage>
</organism>
<feature type="transmembrane region" description="Helical" evidence="1">
    <location>
        <begin position="81"/>
        <end position="101"/>
    </location>
</feature>
<dbReference type="AlphaFoldDB" id="A0A9D1EW31"/>
<dbReference type="Proteomes" id="UP000823928">
    <property type="component" value="Unassembled WGS sequence"/>
</dbReference>
<feature type="non-terminal residue" evidence="2">
    <location>
        <position position="1"/>
    </location>
</feature>
<feature type="transmembrane region" description="Helical" evidence="1">
    <location>
        <begin position="121"/>
        <end position="140"/>
    </location>
</feature>
<reference evidence="2" key="2">
    <citation type="journal article" date="2021" name="PeerJ">
        <title>Extensive microbial diversity within the chicken gut microbiome revealed by metagenomics and culture.</title>
        <authorList>
            <person name="Gilroy R."/>
            <person name="Ravi A."/>
            <person name="Getino M."/>
            <person name="Pursley I."/>
            <person name="Horton D.L."/>
            <person name="Alikhan N.F."/>
            <person name="Baker D."/>
            <person name="Gharbi K."/>
            <person name="Hall N."/>
            <person name="Watson M."/>
            <person name="Adriaenssens E.M."/>
            <person name="Foster-Nyarko E."/>
            <person name="Jarju S."/>
            <person name="Secka A."/>
            <person name="Antonio M."/>
            <person name="Oren A."/>
            <person name="Chaudhuri R.R."/>
            <person name="La Ragione R."/>
            <person name="Hildebrand F."/>
            <person name="Pallen M.J."/>
        </authorList>
    </citation>
    <scope>NUCLEOTIDE SEQUENCE</scope>
    <source>
        <strain evidence="2">6276</strain>
    </source>
</reference>
<dbReference type="NCBIfam" id="TIGR03696">
    <property type="entry name" value="Rhs_assc_core"/>
    <property type="match status" value="1"/>
</dbReference>
<feature type="transmembrane region" description="Helical" evidence="1">
    <location>
        <begin position="48"/>
        <end position="69"/>
    </location>
</feature>
<dbReference type="InterPro" id="IPR022385">
    <property type="entry name" value="Rhs_assc_core"/>
</dbReference>
<name>A0A9D1EW31_9BACT</name>
<keyword evidence="1" id="KW-1133">Transmembrane helix</keyword>
<dbReference type="InterPro" id="IPR050708">
    <property type="entry name" value="T6SS_VgrG/RHS"/>
</dbReference>
<protein>
    <submittedName>
        <fullName evidence="2">RHS repeat-associated core domain-containing protein</fullName>
    </submittedName>
</protein>
<keyword evidence="1" id="KW-0812">Transmembrane</keyword>
<sequence length="255" mass="26170">SRYYDPSIGRFINADDISYIQPTDINGLNLFAYCGNNPVMYTDPNGTFFWFFLGAVLIGAAISGTMNGISAYNAGQRGWGLFGAIAGGAVMGGAMGGILALGGAAGLASAGLMGFGLSTEAALGLSLGVGAAAGMVSYSLENGLRTDREWSVGGMFTAGIAGLVKGGATFAIGFVGGKTGAFDKLALKGLLGKELIKDSISYGIAKGLLSAAMPSFLRNLFTWSSLYLGETLTKLLFISSVASGTRWLIDQIFGL</sequence>
<dbReference type="PANTHER" id="PTHR32305:SF15">
    <property type="entry name" value="PROTEIN RHSA-RELATED"/>
    <property type="match status" value="1"/>
</dbReference>
<keyword evidence="1" id="KW-0472">Membrane</keyword>
<dbReference type="PANTHER" id="PTHR32305">
    <property type="match status" value="1"/>
</dbReference>
<comment type="caution">
    <text evidence="2">The sequence shown here is derived from an EMBL/GenBank/DDBJ whole genome shotgun (WGS) entry which is preliminary data.</text>
</comment>
<gene>
    <name evidence="2" type="ORF">IAC10_00190</name>
</gene>
<dbReference type="Gene3D" id="2.180.10.10">
    <property type="entry name" value="RHS repeat-associated core"/>
    <property type="match status" value="1"/>
</dbReference>
<reference evidence="2" key="1">
    <citation type="submission" date="2020-10" db="EMBL/GenBank/DDBJ databases">
        <authorList>
            <person name="Gilroy R."/>
        </authorList>
    </citation>
    <scope>NUCLEOTIDE SEQUENCE</scope>
    <source>
        <strain evidence="2">6276</strain>
    </source>
</reference>
<evidence type="ECO:0000313" key="2">
    <source>
        <dbReference type="EMBL" id="HIS35036.1"/>
    </source>
</evidence>
<evidence type="ECO:0000256" key="1">
    <source>
        <dbReference type="SAM" id="Phobius"/>
    </source>
</evidence>
<evidence type="ECO:0000313" key="3">
    <source>
        <dbReference type="Proteomes" id="UP000823928"/>
    </source>
</evidence>
<proteinExistence type="predicted"/>
<dbReference type="EMBL" id="DVIU01000006">
    <property type="protein sequence ID" value="HIS35036.1"/>
    <property type="molecule type" value="Genomic_DNA"/>
</dbReference>
<accession>A0A9D1EW31</accession>